<dbReference type="InterPro" id="IPR023267">
    <property type="entry name" value="RCMT"/>
</dbReference>
<dbReference type="Pfam" id="PF21148">
    <property type="entry name" value="NSUN5_fdxn-like"/>
    <property type="match status" value="1"/>
</dbReference>
<dbReference type="FunFam" id="3.40.50.150:FF:000164">
    <property type="entry name" value="Methyltransferase NSUN5, putative"/>
    <property type="match status" value="1"/>
</dbReference>
<dbReference type="Pfam" id="PF21153">
    <property type="entry name" value="NSUN5_N"/>
    <property type="match status" value="2"/>
</dbReference>
<name>A0AAD9R1N6_ACRCE</name>
<protein>
    <submittedName>
        <fullName evidence="9">28S rRNA (Cytosine-C(5))-methyltransferase</fullName>
    </submittedName>
</protein>
<dbReference type="Gene3D" id="3.40.50.150">
    <property type="entry name" value="Vaccinia Virus protein VP39"/>
    <property type="match status" value="1"/>
</dbReference>
<feature type="domain" description="SAM-dependent MTase RsmB/NOP-type" evidence="8">
    <location>
        <begin position="165"/>
        <end position="470"/>
    </location>
</feature>
<evidence type="ECO:0000256" key="7">
    <source>
        <dbReference type="SAM" id="MobiDB-lite"/>
    </source>
</evidence>
<reference evidence="9" key="1">
    <citation type="journal article" date="2023" name="G3 (Bethesda)">
        <title>Whole genome assembly and annotation of the endangered Caribbean coral Acropora cervicornis.</title>
        <authorList>
            <person name="Selwyn J.D."/>
            <person name="Vollmer S.V."/>
        </authorList>
    </citation>
    <scope>NUCLEOTIDE SEQUENCE</scope>
    <source>
        <strain evidence="9">K2</strain>
    </source>
</reference>
<comment type="similarity">
    <text evidence="6">Belongs to the class I-like SAM-binding methyltransferase superfamily. RsmB/NOP family.</text>
</comment>
<dbReference type="InterPro" id="IPR029063">
    <property type="entry name" value="SAM-dependent_MTases_sf"/>
</dbReference>
<dbReference type="AlphaFoldDB" id="A0AAD9R1N6"/>
<evidence type="ECO:0000256" key="2">
    <source>
        <dbReference type="ARBA" id="ARBA00022679"/>
    </source>
</evidence>
<dbReference type="PROSITE" id="PS51686">
    <property type="entry name" value="SAM_MT_RSMB_NOP"/>
    <property type="match status" value="1"/>
</dbReference>
<dbReference type="Proteomes" id="UP001249851">
    <property type="component" value="Unassembled WGS sequence"/>
</dbReference>
<evidence type="ECO:0000313" key="9">
    <source>
        <dbReference type="EMBL" id="KAK2571483.1"/>
    </source>
</evidence>
<feature type="compositionally biased region" description="Basic residues" evidence="7">
    <location>
        <begin position="482"/>
        <end position="491"/>
    </location>
</feature>
<keyword evidence="1 6" id="KW-0489">Methyltransferase</keyword>
<evidence type="ECO:0000259" key="8">
    <source>
        <dbReference type="PROSITE" id="PS51686"/>
    </source>
</evidence>
<dbReference type="GO" id="GO:0003723">
    <property type="term" value="F:RNA binding"/>
    <property type="evidence" value="ECO:0007669"/>
    <property type="project" value="UniProtKB-UniRule"/>
</dbReference>
<dbReference type="GO" id="GO:0070475">
    <property type="term" value="P:rRNA base methylation"/>
    <property type="evidence" value="ECO:0007669"/>
    <property type="project" value="TreeGrafter"/>
</dbReference>
<dbReference type="Pfam" id="PF01189">
    <property type="entry name" value="Methyltr_RsmB-F"/>
    <property type="match status" value="1"/>
</dbReference>
<feature type="region of interest" description="Disordered" evidence="7">
    <location>
        <begin position="474"/>
        <end position="588"/>
    </location>
</feature>
<feature type="binding site" evidence="6">
    <location>
        <begin position="276"/>
        <end position="282"/>
    </location>
    <ligand>
        <name>S-adenosyl-L-methionine</name>
        <dbReference type="ChEBI" id="CHEBI:59789"/>
    </ligand>
</feature>
<feature type="compositionally biased region" description="Basic and acidic residues" evidence="7">
    <location>
        <begin position="519"/>
        <end position="528"/>
    </location>
</feature>
<accession>A0AAD9R1N6</accession>
<feature type="binding site" evidence="6">
    <location>
        <position position="300"/>
    </location>
    <ligand>
        <name>S-adenosyl-L-methionine</name>
        <dbReference type="ChEBI" id="CHEBI:59789"/>
    </ligand>
</feature>
<feature type="compositionally biased region" description="Basic residues" evidence="7">
    <location>
        <begin position="533"/>
        <end position="543"/>
    </location>
</feature>
<keyword evidence="2 6" id="KW-0808">Transferase</keyword>
<keyword evidence="10" id="KW-1185">Reference proteome</keyword>
<comment type="catalytic activity">
    <reaction evidence="5">
        <text>a cytidine in 25S rRNA + S-adenosyl-L-methionine = a 5-methylcytidine in 25S rRNA + S-adenosyl-L-homocysteine + H(+)</text>
        <dbReference type="Rhea" id="RHEA:47780"/>
        <dbReference type="Rhea" id="RHEA-COMP:11911"/>
        <dbReference type="Rhea" id="RHEA-COMP:11912"/>
        <dbReference type="ChEBI" id="CHEBI:15378"/>
        <dbReference type="ChEBI" id="CHEBI:57856"/>
        <dbReference type="ChEBI" id="CHEBI:59789"/>
        <dbReference type="ChEBI" id="CHEBI:74483"/>
        <dbReference type="ChEBI" id="CHEBI:82748"/>
    </reaction>
</comment>
<feature type="binding site" evidence="6">
    <location>
        <position position="347"/>
    </location>
    <ligand>
        <name>S-adenosyl-L-methionine</name>
        <dbReference type="ChEBI" id="CHEBI:59789"/>
    </ligand>
</feature>
<evidence type="ECO:0000256" key="3">
    <source>
        <dbReference type="ARBA" id="ARBA00022691"/>
    </source>
</evidence>
<evidence type="ECO:0000256" key="1">
    <source>
        <dbReference type="ARBA" id="ARBA00022603"/>
    </source>
</evidence>
<evidence type="ECO:0000256" key="6">
    <source>
        <dbReference type="PROSITE-ProRule" id="PRU01023"/>
    </source>
</evidence>
<sequence length="690" mass="77301">MATLYSSAASVIEKVIKKRGTPKSLAIASHFPQKKKLYALVCETLKYKTIIEEIFEQTQLLKLEKKHIQGLSDQFYSLCSMIYAPFLARGELSGCLGNQDVRCKQWKLRYNHALVLVYDFLFGQGIQCGGELKQYITKHKSALQSSLVRLKIKAKVHKNEDLLPKEILHKGLIPRFARVNTIKTSKENVIQQLKENGFEQVDVTNVASFLSQSKASHTKEFISDEHIPDLLVFPPGTDLHDHPLYVSGEILLQDKASCLPAHILLPPPGSHVIDACAAPGNKTSHLASIMSNQGKIFAFDSDKKRLAVMQKLMKKAGVDCVTTRNCSFLEVNPSDERYSNVEYILVDPSCSGSGIASRMDKFVDEEQETDAKKQRLESLAKFQSSILNHGLSFPSVKRVVYSTCSIHQEENEDVVEAALKANNDRFTLEHCLPSWTHRGEDVFQGAEKCIRASPDEDNTNGFFVALFARKASESGNTEKLHKDSRKGRKRNLNSEDEEINIPAATLDQEMNKAQLPLNKENEKFESNGEHLPSQKKRRKKNKKSKESKSQELQSVGTNVEATGFPAKNQRPVQQGNEDSSIGSNIEDEPQPLMVPTHVQYSCFIFGTRAFRVIVVVMCRFHLNDSDAVRSSAVVKDTDYGRPHEVQREEEKAPVGEVDKPFLVAIGRMKATVYNPTEAVSSKDKAIYGDC</sequence>
<dbReference type="PRINTS" id="PR02008">
    <property type="entry name" value="RCMTFAMILY"/>
</dbReference>
<dbReference type="SUPFAM" id="SSF53335">
    <property type="entry name" value="S-adenosyl-L-methionine-dependent methyltransferases"/>
    <property type="match status" value="1"/>
</dbReference>
<dbReference type="GO" id="GO:0008173">
    <property type="term" value="F:RNA methyltransferase activity"/>
    <property type="evidence" value="ECO:0007669"/>
    <property type="project" value="InterPro"/>
</dbReference>
<feature type="active site" description="Nucleophile" evidence="6">
    <location>
        <position position="404"/>
    </location>
</feature>
<dbReference type="PANTHER" id="PTHR22807:SF4">
    <property type="entry name" value="28S RRNA (CYTOSINE-C(5))-METHYLTRANSFERASE"/>
    <property type="match status" value="1"/>
</dbReference>
<dbReference type="InterPro" id="IPR049561">
    <property type="entry name" value="NSUN5_7_fdxn-like"/>
</dbReference>
<comment type="caution">
    <text evidence="6">Lacks conserved residue(s) required for the propagation of feature annotation.</text>
</comment>
<dbReference type="GO" id="GO:0005730">
    <property type="term" value="C:nucleolus"/>
    <property type="evidence" value="ECO:0007669"/>
    <property type="project" value="TreeGrafter"/>
</dbReference>
<gene>
    <name evidence="9" type="ORF">P5673_004086</name>
</gene>
<comment type="caution">
    <text evidence="9">The sequence shown here is derived from an EMBL/GenBank/DDBJ whole genome shotgun (WGS) entry which is preliminary data.</text>
</comment>
<dbReference type="InterPro" id="IPR048889">
    <property type="entry name" value="NSUN5_RCM1_N"/>
</dbReference>
<evidence type="ECO:0000313" key="10">
    <source>
        <dbReference type="Proteomes" id="UP001249851"/>
    </source>
</evidence>
<evidence type="ECO:0000256" key="5">
    <source>
        <dbReference type="ARBA" id="ARBA00053002"/>
    </source>
</evidence>
<dbReference type="InterPro" id="IPR049560">
    <property type="entry name" value="MeTrfase_RsmB-F_NOP2_cat"/>
</dbReference>
<keyword evidence="3 6" id="KW-0949">S-adenosyl-L-methionine</keyword>
<dbReference type="PANTHER" id="PTHR22807">
    <property type="entry name" value="NOP2 YEAST -RELATED NOL1/NOP2/FMU SUN DOMAIN-CONTAINING"/>
    <property type="match status" value="1"/>
</dbReference>
<reference evidence="9" key="2">
    <citation type="journal article" date="2023" name="Science">
        <title>Genomic signatures of disease resistance in endangered staghorn corals.</title>
        <authorList>
            <person name="Vollmer S.V."/>
            <person name="Selwyn J.D."/>
            <person name="Despard B.A."/>
            <person name="Roesel C.L."/>
        </authorList>
    </citation>
    <scope>NUCLEOTIDE SEQUENCE</scope>
    <source>
        <strain evidence="9">K2</strain>
    </source>
</reference>
<evidence type="ECO:0000256" key="4">
    <source>
        <dbReference type="ARBA" id="ARBA00022884"/>
    </source>
</evidence>
<dbReference type="CDD" id="cd02440">
    <property type="entry name" value="AdoMet_MTases"/>
    <property type="match status" value="1"/>
</dbReference>
<keyword evidence="4 6" id="KW-0694">RNA-binding</keyword>
<feature type="compositionally biased region" description="Polar residues" evidence="7">
    <location>
        <begin position="570"/>
        <end position="583"/>
    </location>
</feature>
<dbReference type="EMBL" id="JARQWQ010000006">
    <property type="protein sequence ID" value="KAK2571483.1"/>
    <property type="molecule type" value="Genomic_DNA"/>
</dbReference>
<dbReference type="InterPro" id="IPR001678">
    <property type="entry name" value="MeTrfase_RsmB-F_NOP2_dom"/>
</dbReference>
<dbReference type="Gene3D" id="3.30.70.1170">
    <property type="entry name" value="Sun protein, domain 3"/>
    <property type="match status" value="1"/>
</dbReference>
<organism evidence="9 10">
    <name type="scientific">Acropora cervicornis</name>
    <name type="common">Staghorn coral</name>
    <dbReference type="NCBI Taxonomy" id="6130"/>
    <lineage>
        <taxon>Eukaryota</taxon>
        <taxon>Metazoa</taxon>
        <taxon>Cnidaria</taxon>
        <taxon>Anthozoa</taxon>
        <taxon>Hexacorallia</taxon>
        <taxon>Scleractinia</taxon>
        <taxon>Astrocoeniina</taxon>
        <taxon>Acroporidae</taxon>
        <taxon>Acropora</taxon>
    </lineage>
</organism>
<proteinExistence type="inferred from homology"/>